<protein>
    <submittedName>
        <fullName evidence="2">MBL fold metallo-hydrolase</fullName>
    </submittedName>
</protein>
<dbReference type="EMBL" id="VMHE01000012">
    <property type="protein sequence ID" value="TSJ65075.1"/>
    <property type="molecule type" value="Genomic_DNA"/>
</dbReference>
<dbReference type="Pfam" id="PF00753">
    <property type="entry name" value="Lactamase_B"/>
    <property type="match status" value="1"/>
</dbReference>
<dbReference type="CDD" id="cd07726">
    <property type="entry name" value="ST1585-like_MBL-fold"/>
    <property type="match status" value="1"/>
</dbReference>
<comment type="caution">
    <text evidence="2">The sequence shown here is derived from an EMBL/GenBank/DDBJ whole genome shotgun (WGS) entry which is preliminary data.</text>
</comment>
<evidence type="ECO:0000259" key="1">
    <source>
        <dbReference type="SMART" id="SM00849"/>
    </source>
</evidence>
<feature type="domain" description="Metallo-beta-lactamase" evidence="1">
    <location>
        <begin position="24"/>
        <end position="227"/>
    </location>
</feature>
<accession>A0A556PL08</accession>
<sequence>MSIITDLGDKISMVDLHDLFVPERTGSYILHEEQPSIIETSASPSIPHLLNGLEQLEIQPEEIQYIIVTHIHLDHAGGVGVLLEHCPNATVVVHPRGARHIANPTKLIQGARAVYGDQFDRLFDPIKPVPEDRIITMKDSEQLRLSEDRVLTFYDTPGHAKHHFSIHDSVSNGMFTGDTIGVRYAQIADEHEFILPSTSPNQFNPDSMIQSMQRIKGLGVSRIFFGHYGVSEDPENVYRQINYFLPIFMDRGRKVEQEDEEQSSSEKAERLYELLIESAASHLVDRKVSDDHPVYQLLEVDLKVCAQGIIDYLEKNKSKQ</sequence>
<keyword evidence="2" id="KW-0378">Hydrolase</keyword>
<keyword evidence="3" id="KW-1185">Reference proteome</keyword>
<dbReference type="InterPro" id="IPR036866">
    <property type="entry name" value="RibonucZ/Hydroxyglut_hydro"/>
</dbReference>
<dbReference type="InterPro" id="IPR037482">
    <property type="entry name" value="ST1585_MBL-fold"/>
</dbReference>
<dbReference type="SUPFAM" id="SSF56281">
    <property type="entry name" value="Metallo-hydrolase/oxidoreductase"/>
    <property type="match status" value="1"/>
</dbReference>
<dbReference type="Gene3D" id="3.60.15.10">
    <property type="entry name" value="Ribonuclease Z/Hydroxyacylglutathione hydrolase-like"/>
    <property type="match status" value="1"/>
</dbReference>
<dbReference type="GO" id="GO:0016787">
    <property type="term" value="F:hydrolase activity"/>
    <property type="evidence" value="ECO:0007669"/>
    <property type="project" value="UniProtKB-KW"/>
</dbReference>
<dbReference type="SMART" id="SM00849">
    <property type="entry name" value="Lactamase_B"/>
    <property type="match status" value="1"/>
</dbReference>
<dbReference type="Proteomes" id="UP000316425">
    <property type="component" value="Unassembled WGS sequence"/>
</dbReference>
<organism evidence="2 3">
    <name type="scientific">Allobacillus salarius</name>
    <dbReference type="NCBI Taxonomy" id="1955272"/>
    <lineage>
        <taxon>Bacteria</taxon>
        <taxon>Bacillati</taxon>
        <taxon>Bacillota</taxon>
        <taxon>Bacilli</taxon>
        <taxon>Bacillales</taxon>
        <taxon>Bacillaceae</taxon>
        <taxon>Allobacillus</taxon>
    </lineage>
</organism>
<dbReference type="AlphaFoldDB" id="A0A556PL08"/>
<reference evidence="2 3" key="1">
    <citation type="submission" date="2019-07" db="EMBL/GenBank/DDBJ databases">
        <title>Allobacillus sp. nov. SKP isolated from shrimp paste of Euphausiacea.</title>
        <authorList>
            <person name="Kanchanasin P."/>
            <person name="Tanasupawat S."/>
            <person name="Shi W."/>
            <person name="Wu L."/>
            <person name="Ma J."/>
        </authorList>
    </citation>
    <scope>NUCLEOTIDE SEQUENCE [LARGE SCALE GENOMIC DNA]</scope>
    <source>
        <strain evidence="2 3">SKP4-8</strain>
    </source>
</reference>
<dbReference type="InterPro" id="IPR050855">
    <property type="entry name" value="NDM-1-like"/>
</dbReference>
<name>A0A556PL08_9BACI</name>
<evidence type="ECO:0000313" key="2">
    <source>
        <dbReference type="EMBL" id="TSJ65075.1"/>
    </source>
</evidence>
<dbReference type="PANTHER" id="PTHR42951">
    <property type="entry name" value="METALLO-BETA-LACTAMASE DOMAIN-CONTAINING"/>
    <property type="match status" value="1"/>
</dbReference>
<dbReference type="RefSeq" id="WP_144088839.1">
    <property type="nucleotide sequence ID" value="NZ_VMHE01000012.1"/>
</dbReference>
<proteinExistence type="predicted"/>
<dbReference type="PANTHER" id="PTHR42951:SF22">
    <property type="entry name" value="METALLO BETA-LACTAMASE SUPERFAMILY LIPOPROTEIN"/>
    <property type="match status" value="1"/>
</dbReference>
<gene>
    <name evidence="2" type="ORF">FPQ13_08075</name>
</gene>
<dbReference type="OrthoDB" id="9761531at2"/>
<dbReference type="InterPro" id="IPR001279">
    <property type="entry name" value="Metallo-B-lactamas"/>
</dbReference>
<evidence type="ECO:0000313" key="3">
    <source>
        <dbReference type="Proteomes" id="UP000316425"/>
    </source>
</evidence>